<comment type="subcellular location">
    <subcellularLocation>
        <location evidence="1">Early endosome membrane</location>
        <topology evidence="1">Peripheral membrane protein</topology>
    </subcellularLocation>
    <subcellularLocation>
        <location evidence="2">Late endosome membrane</location>
    </subcellularLocation>
</comment>
<gene>
    <name evidence="10" type="primary">8230636</name>
    <name evidence="9" type="ORF">Phum_PHUM456640</name>
</gene>
<evidence type="ECO:0000256" key="5">
    <source>
        <dbReference type="ARBA" id="ARBA00022753"/>
    </source>
</evidence>
<accession>E0VUY2</accession>
<dbReference type="Proteomes" id="UP000009046">
    <property type="component" value="Unassembled WGS sequence"/>
</dbReference>
<dbReference type="InterPro" id="IPR001680">
    <property type="entry name" value="WD40_rpt"/>
</dbReference>
<evidence type="ECO:0000256" key="4">
    <source>
        <dbReference type="ARBA" id="ARBA00021116"/>
    </source>
</evidence>
<dbReference type="GO" id="GO:0051898">
    <property type="term" value="P:negative regulation of phosphatidylinositol 3-kinase/protein kinase B signal transduction"/>
    <property type="evidence" value="ECO:0007669"/>
    <property type="project" value="InterPro"/>
</dbReference>
<evidence type="ECO:0000313" key="9">
    <source>
        <dbReference type="EMBL" id="EEB17188.1"/>
    </source>
</evidence>
<dbReference type="GO" id="GO:0031901">
    <property type="term" value="C:early endosome membrane"/>
    <property type="evidence" value="ECO:0007669"/>
    <property type="project" value="UniProtKB-SubCell"/>
</dbReference>
<evidence type="ECO:0000256" key="1">
    <source>
        <dbReference type="ARBA" id="ARBA00004220"/>
    </source>
</evidence>
<reference evidence="9" key="1">
    <citation type="submission" date="2007-04" db="EMBL/GenBank/DDBJ databases">
        <title>Annotation of Pediculus humanus corporis strain USDA.</title>
        <authorList>
            <person name="Kirkness E."/>
            <person name="Hannick L."/>
            <person name="Hass B."/>
            <person name="Bruggner R."/>
            <person name="Lawson D."/>
            <person name="Bidwell S."/>
            <person name="Joardar V."/>
            <person name="Caler E."/>
            <person name="Walenz B."/>
            <person name="Inman J."/>
            <person name="Schobel S."/>
            <person name="Galinsky K."/>
            <person name="Amedeo P."/>
            <person name="Strausberg R."/>
        </authorList>
    </citation>
    <scope>NUCLEOTIDE SEQUENCE</scope>
    <source>
        <strain evidence="9">USDA</strain>
    </source>
</reference>
<keyword evidence="11" id="KW-1185">Reference proteome</keyword>
<dbReference type="OMA" id="KMYLVNA"/>
<feature type="region of interest" description="Disordered" evidence="7">
    <location>
        <begin position="255"/>
        <end position="294"/>
    </location>
</feature>
<evidence type="ECO:0000313" key="10">
    <source>
        <dbReference type="EnsemblMetazoa" id="PHUM456640-PA"/>
    </source>
</evidence>
<dbReference type="EMBL" id="DS235797">
    <property type="protein sequence ID" value="EEB17188.1"/>
    <property type="molecule type" value="Genomic_DNA"/>
</dbReference>
<dbReference type="RefSeq" id="XP_002429926.1">
    <property type="nucleotide sequence ID" value="XM_002429881.1"/>
</dbReference>
<keyword evidence="6" id="KW-0853">WD repeat</keyword>
<name>E0VUY2_PEDHC</name>
<comment type="similarity">
    <text evidence="3">Belongs to the WD repeat WDR91 family.</text>
</comment>
<dbReference type="KEGG" id="phu:Phum_PHUM456640"/>
<dbReference type="EnsemblMetazoa" id="PHUM456640-RA">
    <property type="protein sequence ID" value="PHUM456640-PA"/>
    <property type="gene ID" value="PHUM456640"/>
</dbReference>
<dbReference type="GO" id="GO:0045022">
    <property type="term" value="P:early endosome to late endosome transport"/>
    <property type="evidence" value="ECO:0007669"/>
    <property type="project" value="InterPro"/>
</dbReference>
<evidence type="ECO:0000259" key="8">
    <source>
        <dbReference type="Pfam" id="PF23138"/>
    </source>
</evidence>
<dbReference type="InParanoid" id="E0VUY2"/>
<reference evidence="10" key="3">
    <citation type="submission" date="2020-05" db="UniProtKB">
        <authorList>
            <consortium name="EnsemblMetazoa"/>
        </authorList>
    </citation>
    <scope>IDENTIFICATION</scope>
    <source>
        <strain evidence="10">USDA</strain>
    </source>
</reference>
<dbReference type="PANTHER" id="PTHR13083:SF3">
    <property type="entry name" value="WD REPEAT-CONTAINING PROTEIN 91"/>
    <property type="match status" value="1"/>
</dbReference>
<dbReference type="GO" id="GO:0031902">
    <property type="term" value="C:late endosome membrane"/>
    <property type="evidence" value="ECO:0007669"/>
    <property type="project" value="UniProtKB-SubCell"/>
</dbReference>
<dbReference type="PROSITE" id="PS50082">
    <property type="entry name" value="WD_REPEATS_2"/>
    <property type="match status" value="1"/>
</dbReference>
<reference evidence="9" key="2">
    <citation type="submission" date="2007-04" db="EMBL/GenBank/DDBJ databases">
        <title>The genome of the human body louse.</title>
        <authorList>
            <consortium name="The Human Body Louse Genome Consortium"/>
            <person name="Kirkness E."/>
            <person name="Walenz B."/>
            <person name="Hass B."/>
            <person name="Bruggner R."/>
            <person name="Strausberg R."/>
        </authorList>
    </citation>
    <scope>NUCLEOTIDE SEQUENCE</scope>
    <source>
        <strain evidence="9">USDA</strain>
    </source>
</reference>
<dbReference type="GeneID" id="8230636"/>
<dbReference type="InterPro" id="IPR015943">
    <property type="entry name" value="WD40/YVTN_repeat-like_dom_sf"/>
</dbReference>
<dbReference type="InterPro" id="IPR039724">
    <property type="entry name" value="WDR91"/>
</dbReference>
<dbReference type="OrthoDB" id="193023at2759"/>
<protein>
    <recommendedName>
        <fullName evidence="4">WD repeat-containing protein 91</fullName>
    </recommendedName>
</protein>
<dbReference type="InterPro" id="IPR056327">
    <property type="entry name" value="ARMC9_CTLH-like_dom"/>
</dbReference>
<organism>
    <name type="scientific">Pediculus humanus subsp. corporis</name>
    <name type="common">Body louse</name>
    <dbReference type="NCBI Taxonomy" id="121224"/>
    <lineage>
        <taxon>Eukaryota</taxon>
        <taxon>Metazoa</taxon>
        <taxon>Ecdysozoa</taxon>
        <taxon>Arthropoda</taxon>
        <taxon>Hexapoda</taxon>
        <taxon>Insecta</taxon>
        <taxon>Pterygota</taxon>
        <taxon>Neoptera</taxon>
        <taxon>Paraneoptera</taxon>
        <taxon>Psocodea</taxon>
        <taxon>Troctomorpha</taxon>
        <taxon>Phthiraptera</taxon>
        <taxon>Anoplura</taxon>
        <taxon>Pediculidae</taxon>
        <taxon>Pediculus</taxon>
    </lineage>
</organism>
<dbReference type="SUPFAM" id="SSF50978">
    <property type="entry name" value="WD40 repeat-like"/>
    <property type="match status" value="1"/>
</dbReference>
<dbReference type="eggNOG" id="KOG1333">
    <property type="taxonomic scope" value="Eukaryota"/>
</dbReference>
<keyword evidence="5" id="KW-0967">Endosome</keyword>
<dbReference type="AlphaFoldDB" id="E0VUY2"/>
<feature type="domain" description="ARMC9 CTLH-like" evidence="8">
    <location>
        <begin position="52"/>
        <end position="167"/>
    </location>
</feature>
<dbReference type="Gene3D" id="2.130.10.10">
    <property type="entry name" value="YVTN repeat-like/Quinoprotein amine dehydrogenase"/>
    <property type="match status" value="2"/>
</dbReference>
<evidence type="ECO:0000256" key="7">
    <source>
        <dbReference type="SAM" id="MobiDB-lite"/>
    </source>
</evidence>
<proteinExistence type="inferred from homology"/>
<dbReference type="VEuPathDB" id="VectorBase:PHUM456640"/>
<evidence type="ECO:0000256" key="2">
    <source>
        <dbReference type="ARBA" id="ARBA00004414"/>
    </source>
</evidence>
<evidence type="ECO:0000256" key="3">
    <source>
        <dbReference type="ARBA" id="ARBA00006128"/>
    </source>
</evidence>
<feature type="repeat" description="WD" evidence="6">
    <location>
        <begin position="341"/>
        <end position="373"/>
    </location>
</feature>
<dbReference type="PROSITE" id="PS50294">
    <property type="entry name" value="WD_REPEATS_REGION"/>
    <property type="match status" value="1"/>
</dbReference>
<dbReference type="Pfam" id="PF23138">
    <property type="entry name" value="CTLH_Armc9"/>
    <property type="match status" value="1"/>
</dbReference>
<dbReference type="STRING" id="121224.E0VUY2"/>
<dbReference type="InterPro" id="IPR036322">
    <property type="entry name" value="WD40_repeat_dom_sf"/>
</dbReference>
<dbReference type="Pfam" id="PF00400">
    <property type="entry name" value="WD40"/>
    <property type="match status" value="2"/>
</dbReference>
<dbReference type="HOGENOM" id="CLU_022078_0_0_1"/>
<feature type="compositionally biased region" description="Basic residues" evidence="7">
    <location>
        <begin position="271"/>
        <end position="282"/>
    </location>
</feature>
<dbReference type="CTD" id="8230636"/>
<dbReference type="EMBL" id="AAZO01005555">
    <property type="status" value="NOT_ANNOTATED_CDS"/>
    <property type="molecule type" value="Genomic_DNA"/>
</dbReference>
<evidence type="ECO:0000256" key="6">
    <source>
        <dbReference type="PROSITE-ProRule" id="PRU00221"/>
    </source>
</evidence>
<dbReference type="GO" id="GO:0141039">
    <property type="term" value="F:phosphatidylinositol 3-kinase inhibitor activity"/>
    <property type="evidence" value="ECO:0007669"/>
    <property type="project" value="InterPro"/>
</dbReference>
<dbReference type="SMART" id="SM00320">
    <property type="entry name" value="WD40"/>
    <property type="match status" value="4"/>
</dbReference>
<evidence type="ECO:0000313" key="11">
    <source>
        <dbReference type="Proteomes" id="UP000009046"/>
    </source>
</evidence>
<sequence>MSHIQFADELIREYLMFRGFGGALKAFDADLKLDKDKGFRVDKIVDQLFQHVYNYDLISLKETWNHLDSRLFVRLEQHFASAVKKLENAVLKFYLVNASENGKHDKITDFFAKLTAELVNQSEWKEWFVFPFIKNPEEHTVFGIYFSKQWQDTLQISLHNFLAAVYQCMPQPTLTNFEENASKMVALQKENDIIRKGLINLLNNDKKIMGTESDSGLDIEEIMDDFFNIAQELKTSENQANLLQTIMKNIGSVPLSPKNDSKEPPQFCRNSQRKHSLKKIPPTKRSLSTDGRPTYFKSRERESSLDVISARRVKDNTLKKEDVQYEQAQEGNLLFLSLEEYCEHKTQITRIKFNNQGNLIASADREGNLKIWSSSPLCKTVACFSNKYSILCLDWVPNHDRYVICGTSNGFVTLYNTKDVKAMWSINIENENTSGKGVVEIACSPADPTVIVILGGKLFVIDLRSRKVEKSININYFATCVKMNHNGQLALVGTREGTVLLLDYRKNDIIEKWTYHKYPVTQIEIAADYTHFYSLANDKICSRSLHQVNSKILTLNIPEEMKVHPEIHGRMFCLDNTGSLLLAAGLNRGVIFKVCDSNLVKSLELGGHKTMLTCVDWSFANQCATCVTASQDGKIKVSTLLVNSLGCL</sequence>
<dbReference type="PANTHER" id="PTHR13083">
    <property type="entry name" value="WD REPEAT-CONTAINING PROTEIN 91"/>
    <property type="match status" value="1"/>
</dbReference>